<dbReference type="KEGG" id="lse:F1C12_16095"/>
<dbReference type="Proteomes" id="UP000515511">
    <property type="component" value="Chromosome"/>
</dbReference>
<dbReference type="Gene3D" id="3.40.50.2000">
    <property type="entry name" value="Glycogen Phosphorylase B"/>
    <property type="match status" value="2"/>
</dbReference>
<proteinExistence type="predicted"/>
<gene>
    <name evidence="1" type="ORF">F1C12_16095</name>
</gene>
<organism evidence="1 2">
    <name type="scientific">Leifsonia shinshuensis</name>
    <dbReference type="NCBI Taxonomy" id="150026"/>
    <lineage>
        <taxon>Bacteria</taxon>
        <taxon>Bacillati</taxon>
        <taxon>Actinomycetota</taxon>
        <taxon>Actinomycetes</taxon>
        <taxon>Micrococcales</taxon>
        <taxon>Microbacteriaceae</taxon>
        <taxon>Leifsonia</taxon>
    </lineage>
</organism>
<accession>A0A7G6YDB8</accession>
<dbReference type="GO" id="GO:0016740">
    <property type="term" value="F:transferase activity"/>
    <property type="evidence" value="ECO:0007669"/>
    <property type="project" value="UniProtKB-KW"/>
</dbReference>
<dbReference type="AlphaFoldDB" id="A0A7G6YDB8"/>
<evidence type="ECO:0000313" key="2">
    <source>
        <dbReference type="Proteomes" id="UP000515511"/>
    </source>
</evidence>
<evidence type="ECO:0000313" key="1">
    <source>
        <dbReference type="EMBL" id="QNE36483.1"/>
    </source>
</evidence>
<protein>
    <submittedName>
        <fullName evidence="1">Glycosyltransferase family 4 protein</fullName>
    </submittedName>
</protein>
<sequence length="388" mass="42859">MFDSMSDRHPRPRVTVHLDQGQSLDAWTARFDDGRAWERTPYSYGEASAAVRLRFSADARETRWGRLARKAFARVLGFDLIHAWRNRDGILDCDVVWTHTEREHLAVALLLKIARLRRRPHPLLLAQSVWLYDRGTLRNPVRRALVRWLLAEAAVQTTLSTVNAEAARQLMPGRRVLRIPFGVNDDRATPAAAPDSSRDSPRPLVIAPGNDWERDWTALARAAALVPELDVRIVAAPARVRIDGARPANLEVAPTPGVSELAELYDRCVAVAVPVVANNHASGATVVVEAAQRGIPIVTARAGGIEEYAEAAGALFYRAGDADELASRLRELASQRRHRLPPTAATRGLTGSDYAARHVLLTDWLLGSGEHDRRVEEFVPVTDVLATP</sequence>
<dbReference type="SUPFAM" id="SSF53756">
    <property type="entry name" value="UDP-Glycosyltransferase/glycogen phosphorylase"/>
    <property type="match status" value="1"/>
</dbReference>
<name>A0A7G6YDB8_9MICO</name>
<reference evidence="2" key="1">
    <citation type="submission" date="2019-09" db="EMBL/GenBank/DDBJ databases">
        <title>Antimicrobial potential of Antarctic Bacteria.</title>
        <authorList>
            <person name="Benaud N."/>
            <person name="Edwards R.J."/>
            <person name="Ferrari B.C."/>
        </authorList>
    </citation>
    <scope>NUCLEOTIDE SEQUENCE [LARGE SCALE GENOMIC DNA]</scope>
    <source>
        <strain evidence="2">INR9</strain>
    </source>
</reference>
<dbReference type="Pfam" id="PF13692">
    <property type="entry name" value="Glyco_trans_1_4"/>
    <property type="match status" value="1"/>
</dbReference>
<keyword evidence="1" id="KW-0808">Transferase</keyword>
<dbReference type="EMBL" id="CP043641">
    <property type="protein sequence ID" value="QNE36483.1"/>
    <property type="molecule type" value="Genomic_DNA"/>
</dbReference>